<accession>A0ABR3QVM8</accession>
<evidence type="ECO:0000313" key="2">
    <source>
        <dbReference type="EMBL" id="KAL1596224.1"/>
    </source>
</evidence>
<keyword evidence="3" id="KW-1185">Reference proteome</keyword>
<dbReference type="PANTHER" id="PTHR35391:SF5">
    <property type="entry name" value="DUF6590 DOMAIN-CONTAINING PROTEIN"/>
    <property type="match status" value="1"/>
</dbReference>
<dbReference type="Proteomes" id="UP001521222">
    <property type="component" value="Unassembled WGS sequence"/>
</dbReference>
<dbReference type="InterPro" id="IPR046497">
    <property type="entry name" value="DUF6590"/>
</dbReference>
<name>A0ABR3QVM8_9PLEO</name>
<evidence type="ECO:0000259" key="1">
    <source>
        <dbReference type="Pfam" id="PF20233"/>
    </source>
</evidence>
<dbReference type="Pfam" id="PF20233">
    <property type="entry name" value="DUF6590"/>
    <property type="match status" value="1"/>
</dbReference>
<comment type="caution">
    <text evidence="2">The sequence shown here is derived from an EMBL/GenBank/DDBJ whole genome shotgun (WGS) entry which is preliminary data.</text>
</comment>
<gene>
    <name evidence="2" type="ORF">SLS59_007923</name>
</gene>
<reference evidence="2 3" key="1">
    <citation type="submission" date="2024-02" db="EMBL/GenBank/DDBJ databases">
        <title>De novo assembly and annotation of 12 fungi associated with fruit tree decline syndrome in Ontario, Canada.</title>
        <authorList>
            <person name="Sulman M."/>
            <person name="Ellouze W."/>
            <person name="Ilyukhin E."/>
        </authorList>
    </citation>
    <scope>NUCLEOTIDE SEQUENCE [LARGE SCALE GENOMIC DNA]</scope>
    <source>
        <strain evidence="2 3">M97-236</strain>
    </source>
</reference>
<organism evidence="2 3">
    <name type="scientific">Nothophoma quercina</name>
    <dbReference type="NCBI Taxonomy" id="749835"/>
    <lineage>
        <taxon>Eukaryota</taxon>
        <taxon>Fungi</taxon>
        <taxon>Dikarya</taxon>
        <taxon>Ascomycota</taxon>
        <taxon>Pezizomycotina</taxon>
        <taxon>Dothideomycetes</taxon>
        <taxon>Pleosporomycetidae</taxon>
        <taxon>Pleosporales</taxon>
        <taxon>Pleosporineae</taxon>
        <taxon>Didymellaceae</taxon>
        <taxon>Nothophoma</taxon>
    </lineage>
</organism>
<dbReference type="PANTHER" id="PTHR35391">
    <property type="entry name" value="C2H2-TYPE DOMAIN-CONTAINING PROTEIN-RELATED"/>
    <property type="match status" value="1"/>
</dbReference>
<feature type="domain" description="DUF6590" evidence="1">
    <location>
        <begin position="45"/>
        <end position="138"/>
    </location>
</feature>
<sequence>MRTGTEARQFFKKGRVFAMLYTESTGDTAQPNAMNPAIPTDEISTIATYGGQGTLKFGCNPGEHAVVYNTGIDPQGCYLKGERRKGLYKEPIELFPADSSSYLTPQSRVRFGKAYAIEWNVKVKDIGMVVDQYMGRLLSYFEDENHEVD</sequence>
<protein>
    <recommendedName>
        <fullName evidence="1">DUF6590 domain-containing protein</fullName>
    </recommendedName>
</protein>
<dbReference type="EMBL" id="JAKIXB020000029">
    <property type="protein sequence ID" value="KAL1596224.1"/>
    <property type="molecule type" value="Genomic_DNA"/>
</dbReference>
<proteinExistence type="predicted"/>
<evidence type="ECO:0000313" key="3">
    <source>
        <dbReference type="Proteomes" id="UP001521222"/>
    </source>
</evidence>